<reference evidence="2 3" key="1">
    <citation type="submission" date="2019-08" db="EMBL/GenBank/DDBJ databases">
        <title>In-depth cultivation of the pig gut microbiome towards novel bacterial diversity and tailored functional studies.</title>
        <authorList>
            <person name="Wylensek D."/>
            <person name="Hitch T.C.A."/>
            <person name="Clavel T."/>
        </authorList>
    </citation>
    <scope>NUCLEOTIDE SEQUENCE [LARGE SCALE GENOMIC DNA]</scope>
    <source>
        <strain evidence="2 3">Oil-RF-744-WCA-WT-10</strain>
    </source>
</reference>
<evidence type="ECO:0000313" key="3">
    <source>
        <dbReference type="Proteomes" id="UP000483362"/>
    </source>
</evidence>
<dbReference type="Pfam" id="PF01663">
    <property type="entry name" value="Phosphodiest"/>
    <property type="match status" value="1"/>
</dbReference>
<dbReference type="PANTHER" id="PTHR10151">
    <property type="entry name" value="ECTONUCLEOTIDE PYROPHOSPHATASE/PHOSPHODIESTERASE"/>
    <property type="match status" value="1"/>
</dbReference>
<dbReference type="InterPro" id="IPR017850">
    <property type="entry name" value="Alkaline_phosphatase_core_sf"/>
</dbReference>
<proteinExistence type="predicted"/>
<dbReference type="Proteomes" id="UP000483362">
    <property type="component" value="Unassembled WGS sequence"/>
</dbReference>
<gene>
    <name evidence="2" type="ORF">FYJ29_12280</name>
</gene>
<dbReference type="Gene3D" id="3.40.720.10">
    <property type="entry name" value="Alkaline Phosphatase, subunit A"/>
    <property type="match status" value="1"/>
</dbReference>
<protein>
    <submittedName>
        <fullName evidence="2">Alkaline phosphatase family protein</fullName>
    </submittedName>
</protein>
<keyword evidence="1" id="KW-0732">Signal</keyword>
<dbReference type="PANTHER" id="PTHR10151:SF120">
    <property type="entry name" value="BIS(5'-ADENOSYL)-TRIPHOSPHATASE"/>
    <property type="match status" value="1"/>
</dbReference>
<dbReference type="GO" id="GO:0016787">
    <property type="term" value="F:hydrolase activity"/>
    <property type="evidence" value="ECO:0007669"/>
    <property type="project" value="UniProtKB-ARBA"/>
</dbReference>
<name>A0A6L5XG88_9BACT</name>
<comment type="caution">
    <text evidence="2">The sequence shown here is derived from an EMBL/GenBank/DDBJ whole genome shotgun (WGS) entry which is preliminary data.</text>
</comment>
<dbReference type="AlphaFoldDB" id="A0A6L5XG88"/>
<dbReference type="CDD" id="cd16018">
    <property type="entry name" value="Enpp"/>
    <property type="match status" value="1"/>
</dbReference>
<dbReference type="InterPro" id="IPR002591">
    <property type="entry name" value="Phosphodiest/P_Trfase"/>
</dbReference>
<feature type="chain" id="PRO_5026766103" evidence="1">
    <location>
        <begin position="20"/>
        <end position="401"/>
    </location>
</feature>
<dbReference type="EMBL" id="VULT01000023">
    <property type="protein sequence ID" value="MSS18525.1"/>
    <property type="molecule type" value="Genomic_DNA"/>
</dbReference>
<evidence type="ECO:0000313" key="2">
    <source>
        <dbReference type="EMBL" id="MSS18525.1"/>
    </source>
</evidence>
<feature type="signal peptide" evidence="1">
    <location>
        <begin position="1"/>
        <end position="19"/>
    </location>
</feature>
<keyword evidence="3" id="KW-1185">Reference proteome</keyword>
<dbReference type="SUPFAM" id="SSF53649">
    <property type="entry name" value="Alkaline phosphatase-like"/>
    <property type="match status" value="1"/>
</dbReference>
<accession>A0A6L5XG88</accession>
<sequence length="401" mass="44668">MKRLSLLILVAAAMLASWAAGTPRYTVVVSLDGFRWDYCEAFDTPFLNSMARRGVKAVMSPSFPSKTFPNHYTLATGLYPDHHGIVANSFLSPVTGRRYALTDSVERTNPRYYGGDPIWLTAKRQGLVTATVYWVGSDVAIKGEHATYWHDYMSKPLLTPAQRVDEVVRLLSLPAGERPRLVMCYFEEPDHSGHRYGPMSRPTRLAVQQLDTLLSRLWARIQASPCAGEVNLIVTGDHGMTWIDSDRLVPVKQHLKPAWVKAVEGDLPGFIYVNRPDYADSVLLALGHVDHIRAFKRSELPAYLHFGTNPAIGDVVVIPDVGWLYTDKHYPAHVQGGSHGYDNTASDMQVGFRAMGPDFKVGYTKPSRFPNVDVYPLLCRLLGITPSPNDGNLDDVADMLR</sequence>
<dbReference type="RefSeq" id="WP_154328400.1">
    <property type="nucleotide sequence ID" value="NZ_CP045696.1"/>
</dbReference>
<evidence type="ECO:0000256" key="1">
    <source>
        <dbReference type="SAM" id="SignalP"/>
    </source>
</evidence>
<dbReference type="Gene3D" id="3.30.1360.180">
    <property type="match status" value="1"/>
</dbReference>
<organism evidence="2 3">
    <name type="scientific">Sodaliphilus pleomorphus</name>
    <dbReference type="NCBI Taxonomy" id="2606626"/>
    <lineage>
        <taxon>Bacteria</taxon>
        <taxon>Pseudomonadati</taxon>
        <taxon>Bacteroidota</taxon>
        <taxon>Bacteroidia</taxon>
        <taxon>Bacteroidales</taxon>
        <taxon>Muribaculaceae</taxon>
        <taxon>Sodaliphilus</taxon>
    </lineage>
</organism>